<comment type="caution">
    <text evidence="7">The sequence shown here is derived from an EMBL/GenBank/DDBJ whole genome shotgun (WGS) entry which is preliminary data.</text>
</comment>
<dbReference type="EMBL" id="QJJK01000015">
    <property type="protein sequence ID" value="PXW52803.1"/>
    <property type="molecule type" value="Genomic_DNA"/>
</dbReference>
<protein>
    <submittedName>
        <fullName evidence="7">Choline dehydrogenase-like flavoprotein</fullName>
    </submittedName>
</protein>
<dbReference type="AlphaFoldDB" id="A0A2V3TU95"/>
<dbReference type="Gene3D" id="3.50.50.60">
    <property type="entry name" value="FAD/NAD(P)-binding domain"/>
    <property type="match status" value="1"/>
</dbReference>
<dbReference type="InterPro" id="IPR036188">
    <property type="entry name" value="FAD/NAD-bd_sf"/>
</dbReference>
<dbReference type="InterPro" id="IPR051473">
    <property type="entry name" value="P2Ox-like"/>
</dbReference>
<dbReference type="OrthoDB" id="9798604at2"/>
<evidence type="ECO:0000256" key="2">
    <source>
        <dbReference type="ARBA" id="ARBA00010790"/>
    </source>
</evidence>
<evidence type="ECO:0000256" key="4">
    <source>
        <dbReference type="ARBA" id="ARBA00022827"/>
    </source>
</evidence>
<evidence type="ECO:0000313" key="7">
    <source>
        <dbReference type="EMBL" id="PXW52803.1"/>
    </source>
</evidence>
<organism evidence="7 8">
    <name type="scientific">Chelatococcus asaccharovorans</name>
    <dbReference type="NCBI Taxonomy" id="28210"/>
    <lineage>
        <taxon>Bacteria</taxon>
        <taxon>Pseudomonadati</taxon>
        <taxon>Pseudomonadota</taxon>
        <taxon>Alphaproteobacteria</taxon>
        <taxon>Hyphomicrobiales</taxon>
        <taxon>Chelatococcaceae</taxon>
        <taxon>Chelatococcus</taxon>
    </lineage>
</organism>
<evidence type="ECO:0000256" key="3">
    <source>
        <dbReference type="ARBA" id="ARBA00022630"/>
    </source>
</evidence>
<dbReference type="GO" id="GO:0016491">
    <property type="term" value="F:oxidoreductase activity"/>
    <property type="evidence" value="ECO:0007669"/>
    <property type="project" value="UniProtKB-KW"/>
</dbReference>
<proteinExistence type="inferred from homology"/>
<keyword evidence="8" id="KW-1185">Reference proteome</keyword>
<reference evidence="7 8" key="1">
    <citation type="submission" date="2018-05" db="EMBL/GenBank/DDBJ databases">
        <title>Genomic Encyclopedia of Type Strains, Phase IV (KMG-IV): sequencing the most valuable type-strain genomes for metagenomic binning, comparative biology and taxonomic classification.</title>
        <authorList>
            <person name="Goeker M."/>
        </authorList>
    </citation>
    <scope>NUCLEOTIDE SEQUENCE [LARGE SCALE GENOMIC DNA]</scope>
    <source>
        <strain evidence="7 8">DSM 6462</strain>
    </source>
</reference>
<dbReference type="Proteomes" id="UP000248021">
    <property type="component" value="Unassembled WGS sequence"/>
</dbReference>
<keyword evidence="5" id="KW-0560">Oxidoreductase</keyword>
<comment type="cofactor">
    <cofactor evidence="1">
        <name>FAD</name>
        <dbReference type="ChEBI" id="CHEBI:57692"/>
    </cofactor>
</comment>
<dbReference type="RefSeq" id="WP_110377792.1">
    <property type="nucleotide sequence ID" value="NZ_JAHBRY010000001.1"/>
</dbReference>
<accession>A0A2V3TU95</accession>
<name>A0A2V3TU95_9HYPH</name>
<evidence type="ECO:0000256" key="1">
    <source>
        <dbReference type="ARBA" id="ARBA00001974"/>
    </source>
</evidence>
<dbReference type="PANTHER" id="PTHR42784:SF1">
    <property type="entry name" value="PYRANOSE 2-OXIDASE"/>
    <property type="match status" value="1"/>
</dbReference>
<dbReference type="SUPFAM" id="SSF51905">
    <property type="entry name" value="FAD/NAD(P)-binding domain"/>
    <property type="match status" value="1"/>
</dbReference>
<evidence type="ECO:0000256" key="5">
    <source>
        <dbReference type="ARBA" id="ARBA00023002"/>
    </source>
</evidence>
<gene>
    <name evidence="7" type="ORF">C7450_1152</name>
</gene>
<evidence type="ECO:0000256" key="6">
    <source>
        <dbReference type="SAM" id="MobiDB-lite"/>
    </source>
</evidence>
<keyword evidence="4" id="KW-0274">FAD</keyword>
<evidence type="ECO:0000313" key="8">
    <source>
        <dbReference type="Proteomes" id="UP000248021"/>
    </source>
</evidence>
<comment type="similarity">
    <text evidence="2">Belongs to the GMC oxidoreductase family.</text>
</comment>
<keyword evidence="3" id="KW-0285">Flavoprotein</keyword>
<dbReference type="PANTHER" id="PTHR42784">
    <property type="entry name" value="PYRANOSE 2-OXIDASE"/>
    <property type="match status" value="1"/>
</dbReference>
<sequence>MSDTPVISKGNFGYPDPGPQNPTATDVTNSVFFVSDEDWDAIRQAEYDYIVLGSGFCALAFVERIYKHKPSARILMLERGPFFLPVHFQNLPTPYEATVGGKSETFPWTLSGQTALQPPGKIQWQHGMVPFFGGRSIMWSAWCPDPTQFEYTLNGWPRSLIDAFNRNKSDAARLMNVVSTEQIDSDLSVEERMAVGQSRPVYGTMQRGLLDMLAENIDKLTSPNGLRVQYEAAKIAAHSRATAGIDFAKFSTPAPLLKIVADQQAAAAAGRGAPLHIVNNCVAIRAEEVNGAATVIKTSRGDINVNAAKVVLAMGSVPPTTFLLNSFPALERAGQRFAAHFITALVGRIPRSAFSFGADLASMELAAIYLSGAIQIFGFNTQQIHMQLSVLNNENPAQNAEIAGRYMPDVVATASRAQMESSPDHILFVFASLGEMDPANADNWVHKNGGSDQTTNIELQALANDNDNKTWDGMDDLTFRALEDVLRPNNATVEYWHGDANSGTWSLDRPPVGQRRAPALVHEASTLWVDAVPGNGVVGEDYRPYNVSNVYVTGGGLFPRAESWNPTFFMVALAQDLADQLT</sequence>
<feature type="region of interest" description="Disordered" evidence="6">
    <location>
        <begin position="1"/>
        <end position="25"/>
    </location>
</feature>